<proteinExistence type="inferred from homology"/>
<name>A0ABN0WB30_9BACI</name>
<evidence type="ECO:0000313" key="17">
    <source>
        <dbReference type="Proteomes" id="UP001500782"/>
    </source>
</evidence>
<comment type="catalytic activity">
    <reaction evidence="13">
        <text>cytidine(967) in 16S rRNA + S-adenosyl-L-methionine = 5-methylcytidine(967) in 16S rRNA + S-adenosyl-L-homocysteine + H(+)</text>
        <dbReference type="Rhea" id="RHEA:42748"/>
        <dbReference type="Rhea" id="RHEA-COMP:10219"/>
        <dbReference type="Rhea" id="RHEA-COMP:10220"/>
        <dbReference type="ChEBI" id="CHEBI:15378"/>
        <dbReference type="ChEBI" id="CHEBI:57856"/>
        <dbReference type="ChEBI" id="CHEBI:59789"/>
        <dbReference type="ChEBI" id="CHEBI:74483"/>
        <dbReference type="ChEBI" id="CHEBI:82748"/>
        <dbReference type="EC" id="2.1.1.176"/>
    </reaction>
</comment>
<evidence type="ECO:0000256" key="5">
    <source>
        <dbReference type="ARBA" id="ARBA00022490"/>
    </source>
</evidence>
<keyword evidence="7 14" id="KW-0489">Methyltransferase</keyword>
<dbReference type="Proteomes" id="UP001500782">
    <property type="component" value="Unassembled WGS sequence"/>
</dbReference>
<dbReference type="PRINTS" id="PR02008">
    <property type="entry name" value="RCMTFAMILY"/>
</dbReference>
<evidence type="ECO:0000256" key="11">
    <source>
        <dbReference type="ARBA" id="ARBA00030399"/>
    </source>
</evidence>
<dbReference type="PANTHER" id="PTHR22807">
    <property type="entry name" value="NOP2 YEAST -RELATED NOL1/NOP2/FMU SUN DOMAIN-CONTAINING"/>
    <property type="match status" value="1"/>
</dbReference>
<evidence type="ECO:0000256" key="10">
    <source>
        <dbReference type="ARBA" id="ARBA00022884"/>
    </source>
</evidence>
<keyword evidence="6" id="KW-0698">rRNA processing</keyword>
<dbReference type="InterPro" id="IPR004573">
    <property type="entry name" value="rRNA_ssu_MeTfrase_B"/>
</dbReference>
<feature type="binding site" evidence="14">
    <location>
        <begin position="258"/>
        <end position="264"/>
    </location>
    <ligand>
        <name>S-adenosyl-L-methionine</name>
        <dbReference type="ChEBI" id="CHEBI:59789"/>
    </ligand>
</feature>
<dbReference type="NCBIfam" id="TIGR00563">
    <property type="entry name" value="rsmB"/>
    <property type="match status" value="1"/>
</dbReference>
<dbReference type="Pfam" id="PF01189">
    <property type="entry name" value="Methyltr_RsmB-F"/>
    <property type="match status" value="1"/>
</dbReference>
<protein>
    <recommendedName>
        <fullName evidence="4">16S rRNA (cytosine(967)-C(5))-methyltransferase</fullName>
        <ecNumber evidence="4">2.1.1.176</ecNumber>
    </recommendedName>
    <alternativeName>
        <fullName evidence="11">16S rRNA m5C967 methyltransferase</fullName>
    </alternativeName>
    <alternativeName>
        <fullName evidence="12">rRNA (cytosine-C(5)-)-methyltransferase RsmB</fullName>
    </alternativeName>
</protein>
<keyword evidence="9 14" id="KW-0949">S-adenosyl-L-methionine</keyword>
<keyword evidence="17" id="KW-1185">Reference proteome</keyword>
<dbReference type="InterPro" id="IPR018314">
    <property type="entry name" value="RsmB/NOL1/NOP2-like_CS"/>
</dbReference>
<evidence type="ECO:0000259" key="15">
    <source>
        <dbReference type="PROSITE" id="PS51686"/>
    </source>
</evidence>
<feature type="binding site" evidence="14">
    <location>
        <position position="309"/>
    </location>
    <ligand>
        <name>S-adenosyl-L-methionine</name>
        <dbReference type="ChEBI" id="CHEBI:59789"/>
    </ligand>
</feature>
<evidence type="ECO:0000256" key="3">
    <source>
        <dbReference type="ARBA" id="ARBA00007494"/>
    </source>
</evidence>
<dbReference type="InterPro" id="IPR023267">
    <property type="entry name" value="RCMT"/>
</dbReference>
<feature type="binding site" evidence="14">
    <location>
        <position position="282"/>
    </location>
    <ligand>
        <name>S-adenosyl-L-methionine</name>
        <dbReference type="ChEBI" id="CHEBI:59789"/>
    </ligand>
</feature>
<comment type="subcellular location">
    <subcellularLocation>
        <location evidence="2">Cytoplasm</location>
    </subcellularLocation>
</comment>
<evidence type="ECO:0000256" key="6">
    <source>
        <dbReference type="ARBA" id="ARBA00022552"/>
    </source>
</evidence>
<dbReference type="InterPro" id="IPR029063">
    <property type="entry name" value="SAM-dependent_MTases_sf"/>
</dbReference>
<reference evidence="16 17" key="1">
    <citation type="journal article" date="2019" name="Int. J. Syst. Evol. Microbiol.">
        <title>The Global Catalogue of Microorganisms (GCM) 10K type strain sequencing project: providing services to taxonomists for standard genome sequencing and annotation.</title>
        <authorList>
            <consortium name="The Broad Institute Genomics Platform"/>
            <consortium name="The Broad Institute Genome Sequencing Center for Infectious Disease"/>
            <person name="Wu L."/>
            <person name="Ma J."/>
        </authorList>
    </citation>
    <scope>NUCLEOTIDE SEQUENCE [LARGE SCALE GENOMIC DNA]</scope>
    <source>
        <strain evidence="16 17">JCM 9731</strain>
    </source>
</reference>
<feature type="domain" description="SAM-dependent MTase RsmB/NOP-type" evidence="15">
    <location>
        <begin position="169"/>
        <end position="445"/>
    </location>
</feature>
<dbReference type="PROSITE" id="PS01153">
    <property type="entry name" value="NOL1_NOP2_SUN"/>
    <property type="match status" value="1"/>
</dbReference>
<dbReference type="InterPro" id="IPR054728">
    <property type="entry name" value="RsmB-like_ferredoxin"/>
</dbReference>
<evidence type="ECO:0000256" key="4">
    <source>
        <dbReference type="ARBA" id="ARBA00012140"/>
    </source>
</evidence>
<evidence type="ECO:0000256" key="13">
    <source>
        <dbReference type="ARBA" id="ARBA00047283"/>
    </source>
</evidence>
<accession>A0ABN0WB30</accession>
<dbReference type="InterPro" id="IPR001678">
    <property type="entry name" value="MeTrfase_RsmB-F_NOP2_dom"/>
</dbReference>
<evidence type="ECO:0000256" key="1">
    <source>
        <dbReference type="ARBA" id="ARBA00002724"/>
    </source>
</evidence>
<dbReference type="InterPro" id="IPR035926">
    <property type="entry name" value="NusB-like_sf"/>
</dbReference>
<dbReference type="CDD" id="cd02440">
    <property type="entry name" value="AdoMet_MTases"/>
    <property type="match status" value="1"/>
</dbReference>
<evidence type="ECO:0000256" key="2">
    <source>
        <dbReference type="ARBA" id="ARBA00004496"/>
    </source>
</evidence>
<dbReference type="SUPFAM" id="SSF48013">
    <property type="entry name" value="NusB-like"/>
    <property type="match status" value="1"/>
</dbReference>
<evidence type="ECO:0000256" key="12">
    <source>
        <dbReference type="ARBA" id="ARBA00031088"/>
    </source>
</evidence>
<dbReference type="InterPro" id="IPR006027">
    <property type="entry name" value="NusB_RsmB_TIM44"/>
</dbReference>
<dbReference type="EC" id="2.1.1.176" evidence="4"/>
<evidence type="ECO:0000256" key="7">
    <source>
        <dbReference type="ARBA" id="ARBA00022603"/>
    </source>
</evidence>
<evidence type="ECO:0000313" key="16">
    <source>
        <dbReference type="EMBL" id="GAA0331424.1"/>
    </source>
</evidence>
<keyword evidence="10 14" id="KW-0694">RNA-binding</keyword>
<dbReference type="EMBL" id="BAAADJ010000022">
    <property type="protein sequence ID" value="GAA0331424.1"/>
    <property type="molecule type" value="Genomic_DNA"/>
</dbReference>
<dbReference type="Pfam" id="PF01029">
    <property type="entry name" value="NusB"/>
    <property type="match status" value="1"/>
</dbReference>
<dbReference type="Gene3D" id="1.10.940.10">
    <property type="entry name" value="NusB-like"/>
    <property type="match status" value="1"/>
</dbReference>
<gene>
    <name evidence="16" type="primary">rsmB</name>
    <name evidence="16" type="ORF">GCM10008967_22520</name>
</gene>
<dbReference type="PANTHER" id="PTHR22807:SF53">
    <property type="entry name" value="RIBOSOMAL RNA SMALL SUBUNIT METHYLTRANSFERASE B-RELATED"/>
    <property type="match status" value="1"/>
</dbReference>
<sequence length="445" mass="50659">MNKPNVRFACLQLLTTIDKDQAYSNLVLQKELETGNYSVKDKALLTEILYGTLQRKLSLDYYLEPFIKGKRVKGWVKWLLRLTLYQIVYLDKIPERAAIYEAVEIAKKRGNKAIAGFVNGVLRSIGREGLQSLEDIKDPVEKLATETSHPLWLVKRWIEQWGLEETEKMCHANLMAPVQTARVNLTKITREECLEQLKNEGFEVEESPLLPEAIRMLKGSIVKSTLFQKGYITIQDESSMLPAYALQVDLNQTILDACAAPGGKTTHIAEKLNNTGVVHSFDIHDHKVKLIEDNVKRLGLTNVQAGQGDSREIQSKFSNKYFDRILVDAPCSGFGVLKRKPEAKYEKLETDIRQLQTIQLEILNAVSPLLKDEGILVYSTCTIDMEENHGVVNSFLESHEEFMLDETLEERVPEAFRPLVKQGQLQLLPHTLNTDGFFVAAFRRR</sequence>
<dbReference type="InterPro" id="IPR049560">
    <property type="entry name" value="MeTrfase_RsmB-F_NOP2_cat"/>
</dbReference>
<keyword evidence="8 14" id="KW-0808">Transferase</keyword>
<evidence type="ECO:0000256" key="9">
    <source>
        <dbReference type="ARBA" id="ARBA00022691"/>
    </source>
</evidence>
<dbReference type="PROSITE" id="PS51686">
    <property type="entry name" value="SAM_MT_RSMB_NOP"/>
    <property type="match status" value="1"/>
</dbReference>
<feature type="active site" description="Nucleophile" evidence="14">
    <location>
        <position position="381"/>
    </location>
</feature>
<dbReference type="RefSeq" id="WP_343799128.1">
    <property type="nucleotide sequence ID" value="NZ_BAAADJ010000022.1"/>
</dbReference>
<feature type="binding site" evidence="14">
    <location>
        <position position="328"/>
    </location>
    <ligand>
        <name>S-adenosyl-L-methionine</name>
        <dbReference type="ChEBI" id="CHEBI:59789"/>
    </ligand>
</feature>
<evidence type="ECO:0000256" key="8">
    <source>
        <dbReference type="ARBA" id="ARBA00022679"/>
    </source>
</evidence>
<evidence type="ECO:0000256" key="14">
    <source>
        <dbReference type="PROSITE-ProRule" id="PRU01023"/>
    </source>
</evidence>
<comment type="function">
    <text evidence="1">Specifically methylates the cytosine at position 967 (m5C967) of 16S rRNA.</text>
</comment>
<comment type="similarity">
    <text evidence="3 14">Belongs to the class I-like SAM-binding methyltransferase superfamily. RsmB/NOP family.</text>
</comment>
<comment type="caution">
    <text evidence="16">The sequence shown here is derived from an EMBL/GenBank/DDBJ whole genome shotgun (WGS) entry which is preliminary data.</text>
</comment>
<dbReference type="Gene3D" id="3.40.50.150">
    <property type="entry name" value="Vaccinia Virus protein VP39"/>
    <property type="match status" value="1"/>
</dbReference>
<organism evidence="16 17">
    <name type="scientific">Bacillus carboniphilus</name>
    <dbReference type="NCBI Taxonomy" id="86663"/>
    <lineage>
        <taxon>Bacteria</taxon>
        <taxon>Bacillati</taxon>
        <taxon>Bacillota</taxon>
        <taxon>Bacilli</taxon>
        <taxon>Bacillales</taxon>
        <taxon>Bacillaceae</taxon>
        <taxon>Bacillus</taxon>
    </lineage>
</organism>
<keyword evidence="5" id="KW-0963">Cytoplasm</keyword>
<dbReference type="Pfam" id="PF22458">
    <property type="entry name" value="RsmF-B_ferredox"/>
    <property type="match status" value="1"/>
</dbReference>
<dbReference type="Gene3D" id="3.30.70.1170">
    <property type="entry name" value="Sun protein, domain 3"/>
    <property type="match status" value="1"/>
</dbReference>
<dbReference type="NCBIfam" id="NF011494">
    <property type="entry name" value="PRK14902.1"/>
    <property type="match status" value="1"/>
</dbReference>
<dbReference type="SUPFAM" id="SSF53335">
    <property type="entry name" value="S-adenosyl-L-methionine-dependent methyltransferases"/>
    <property type="match status" value="1"/>
</dbReference>